<evidence type="ECO:0000313" key="5">
    <source>
        <dbReference type="Proteomes" id="UP000190037"/>
    </source>
</evidence>
<sequence length="469" mass="49757">MRTALSGLTTRGRSFLAAGIAASICAVVLGQRDLLRVGFLLTALPLVAVLIVARTRHLVTSARGLEPPRVAVGHESQVRLRVDNVSRIPTGLLMLEDHVPYVLGSRPRFVLDRIEPHGNRHVSYRVRSDLRGRFLVGPLRLRMADPFGMCELTRSFAARDTLVVTPAVQPLPAVDLGGEWTGYGDSHARNVSASGEEDVVPREYRHGDDVRRVHWRSTARRGELMVRREEQAWQNRATVLIDTRAGAHVGDGPASSFEWVVSAAASVGVHLCRRGYTTRLLDAEGDALAGDLEGIRAAPGDLEGFLLDALAVVETVPVSALDQAEPALRDPAGGGLTVAVLGALTEDDVKRLGRARHRSGRGVAIVLDVNTWGRVPGALPHDSAVGLLRQAGWRVLSARAGSRLSELWRSAGRVGDPAAAGSMSYAGTARAAAPASPAPVPTPAAPGPPPRPRAAPTIGGSTVDGGERP</sequence>
<feature type="region of interest" description="Disordered" evidence="1">
    <location>
        <begin position="414"/>
        <end position="469"/>
    </location>
</feature>
<gene>
    <name evidence="4" type="ORF">B4N89_22220</name>
</gene>
<dbReference type="InterPro" id="IPR002881">
    <property type="entry name" value="DUF58"/>
</dbReference>
<evidence type="ECO:0000256" key="1">
    <source>
        <dbReference type="SAM" id="MobiDB-lite"/>
    </source>
</evidence>
<keyword evidence="2" id="KW-1133">Transmembrane helix</keyword>
<feature type="transmembrane region" description="Helical" evidence="2">
    <location>
        <begin position="35"/>
        <end position="53"/>
    </location>
</feature>
<dbReference type="Proteomes" id="UP000190037">
    <property type="component" value="Unassembled WGS sequence"/>
</dbReference>
<feature type="compositionally biased region" description="Low complexity" evidence="1">
    <location>
        <begin position="426"/>
        <end position="435"/>
    </location>
</feature>
<dbReference type="STRING" id="159449.B4N89_22220"/>
<dbReference type="eggNOG" id="COG1721">
    <property type="taxonomic scope" value="Bacteria"/>
</dbReference>
<dbReference type="OrthoDB" id="9812729at2"/>
<keyword evidence="5" id="KW-1185">Reference proteome</keyword>
<protein>
    <recommendedName>
        <fullName evidence="3">DUF58 domain-containing protein</fullName>
    </recommendedName>
</protein>
<dbReference type="AlphaFoldDB" id="A0A1T3P2Z0"/>
<keyword evidence="2" id="KW-0472">Membrane</keyword>
<keyword evidence="2" id="KW-0812">Transmembrane</keyword>
<feature type="compositionally biased region" description="Pro residues" evidence="1">
    <location>
        <begin position="436"/>
        <end position="453"/>
    </location>
</feature>
<proteinExistence type="predicted"/>
<evidence type="ECO:0000259" key="3">
    <source>
        <dbReference type="Pfam" id="PF01882"/>
    </source>
</evidence>
<accession>A0A1T3P2Z0</accession>
<dbReference type="PANTHER" id="PTHR34351:SF1">
    <property type="entry name" value="SLR1927 PROTEIN"/>
    <property type="match status" value="1"/>
</dbReference>
<evidence type="ECO:0000313" key="4">
    <source>
        <dbReference type="EMBL" id="OPC83292.1"/>
    </source>
</evidence>
<name>A0A1T3P2Z0_9ACTN</name>
<feature type="transmembrane region" description="Helical" evidence="2">
    <location>
        <begin position="12"/>
        <end position="29"/>
    </location>
</feature>
<comment type="caution">
    <text evidence="4">The sequence shown here is derived from an EMBL/GenBank/DDBJ whole genome shotgun (WGS) entry which is preliminary data.</text>
</comment>
<dbReference type="RefSeq" id="WP_078977586.1">
    <property type="nucleotide sequence ID" value="NZ_MWQN01000001.1"/>
</dbReference>
<dbReference type="EMBL" id="MWQN01000001">
    <property type="protein sequence ID" value="OPC83292.1"/>
    <property type="molecule type" value="Genomic_DNA"/>
</dbReference>
<reference evidence="4 5" key="1">
    <citation type="submission" date="2017-03" db="EMBL/GenBank/DDBJ databases">
        <title>Draft genome sequence of Streptomyces scabrisporus NF3, endophyte isolated from Amphipterygium adstringens.</title>
        <authorList>
            <person name="Vazquez M."/>
            <person name="Ceapa C.D."/>
            <person name="Rodriguez Luna D."/>
            <person name="Sanchez Esquivel S."/>
        </authorList>
    </citation>
    <scope>NUCLEOTIDE SEQUENCE [LARGE SCALE GENOMIC DNA]</scope>
    <source>
        <strain evidence="4 5">NF3</strain>
    </source>
</reference>
<evidence type="ECO:0000256" key="2">
    <source>
        <dbReference type="SAM" id="Phobius"/>
    </source>
</evidence>
<feature type="domain" description="DUF58" evidence="3">
    <location>
        <begin position="202"/>
        <end position="280"/>
    </location>
</feature>
<organism evidence="4 5">
    <name type="scientific">Embleya scabrispora</name>
    <dbReference type="NCBI Taxonomy" id="159449"/>
    <lineage>
        <taxon>Bacteria</taxon>
        <taxon>Bacillati</taxon>
        <taxon>Actinomycetota</taxon>
        <taxon>Actinomycetes</taxon>
        <taxon>Kitasatosporales</taxon>
        <taxon>Streptomycetaceae</taxon>
        <taxon>Embleya</taxon>
    </lineage>
</organism>
<dbReference type="PANTHER" id="PTHR34351">
    <property type="entry name" value="SLR1927 PROTEIN-RELATED"/>
    <property type="match status" value="1"/>
</dbReference>
<dbReference type="Pfam" id="PF01882">
    <property type="entry name" value="DUF58"/>
    <property type="match status" value="1"/>
</dbReference>